<reference evidence="3" key="2">
    <citation type="journal article" date="2007" name="Science">
        <title>Draft genome sequence of the sexually transmitted pathogen Trichomonas vaginalis.</title>
        <authorList>
            <person name="Carlton J.M."/>
            <person name="Hirt R.P."/>
            <person name="Silva J.C."/>
            <person name="Delcher A.L."/>
            <person name="Schatz M."/>
            <person name="Zhao Q."/>
            <person name="Wortman J.R."/>
            <person name="Bidwell S.L."/>
            <person name="Alsmark U.C.M."/>
            <person name="Besteiro S."/>
            <person name="Sicheritz-Ponten T."/>
            <person name="Noel C.J."/>
            <person name="Dacks J.B."/>
            <person name="Foster P.G."/>
            <person name="Simillion C."/>
            <person name="Van de Peer Y."/>
            <person name="Miranda-Saavedra D."/>
            <person name="Barton G.J."/>
            <person name="Westrop G.D."/>
            <person name="Mueller S."/>
            <person name="Dessi D."/>
            <person name="Fiori P.L."/>
            <person name="Ren Q."/>
            <person name="Paulsen I."/>
            <person name="Zhang H."/>
            <person name="Bastida-Corcuera F.D."/>
            <person name="Simoes-Barbosa A."/>
            <person name="Brown M.T."/>
            <person name="Hayes R.D."/>
            <person name="Mukherjee M."/>
            <person name="Okumura C.Y."/>
            <person name="Schneider R."/>
            <person name="Smith A.J."/>
            <person name="Vanacova S."/>
            <person name="Villalvazo M."/>
            <person name="Haas B.J."/>
            <person name="Pertea M."/>
            <person name="Feldblyum T.V."/>
            <person name="Utterback T.R."/>
            <person name="Shu C.L."/>
            <person name="Osoegawa K."/>
            <person name="de Jong P.J."/>
            <person name="Hrdy I."/>
            <person name="Horvathova L."/>
            <person name="Zubacova Z."/>
            <person name="Dolezal P."/>
            <person name="Malik S.B."/>
            <person name="Logsdon J.M. Jr."/>
            <person name="Henze K."/>
            <person name="Gupta A."/>
            <person name="Wang C.C."/>
            <person name="Dunne R.L."/>
            <person name="Upcroft J.A."/>
            <person name="Upcroft P."/>
            <person name="White O."/>
            <person name="Salzberg S.L."/>
            <person name="Tang P."/>
            <person name="Chiu C.-H."/>
            <person name="Lee Y.-S."/>
            <person name="Embley T.M."/>
            <person name="Coombs G.H."/>
            <person name="Mottram J.C."/>
            <person name="Tachezy J."/>
            <person name="Fraser-Liggett C.M."/>
            <person name="Johnson P.J."/>
        </authorList>
    </citation>
    <scope>NUCLEOTIDE SEQUENCE [LARGE SCALE GENOMIC DNA]</scope>
    <source>
        <strain evidence="3">G3</strain>
    </source>
</reference>
<dbReference type="InterPro" id="IPR027040">
    <property type="entry name" value="PSMD4"/>
</dbReference>
<evidence type="ECO:0000313" key="3">
    <source>
        <dbReference type="EMBL" id="EAY03315.1"/>
    </source>
</evidence>
<keyword evidence="4" id="KW-1185">Reference proteome</keyword>
<dbReference type="GO" id="GO:0005829">
    <property type="term" value="C:cytosol"/>
    <property type="evidence" value="ECO:0000318"/>
    <property type="project" value="GO_Central"/>
</dbReference>
<dbReference type="eggNOG" id="KOG2884">
    <property type="taxonomic scope" value="Eukaryota"/>
</dbReference>
<dbReference type="PROSITE" id="PS50234">
    <property type="entry name" value="VWFA"/>
    <property type="match status" value="1"/>
</dbReference>
<dbReference type="RefSeq" id="XP_001315538.1">
    <property type="nucleotide sequence ID" value="XM_001315503.1"/>
</dbReference>
<dbReference type="KEGG" id="tva:4761159"/>
<dbReference type="Pfam" id="PF13519">
    <property type="entry name" value="VWA_2"/>
    <property type="match status" value="1"/>
</dbReference>
<sequence>MSLPPYAIAVLIDNTDISIDGDFYPNRLDAQKTTVDRLSQFYFSSNPKSQIGIVTMGSKEFGLRTSLTSSHTTILKTLQNIKPGGSLYFLKALKTIMIMLKYCNTDVEEKRVLAFIGGDHGINDKEKANEIATTFTREDIPLDIVIIGKRVPNVPLIKNMCRQIPGSNCIEIRECDNLLSDKVFSSKICPAKNLSQAELNELIENEPAFSVIRQSMAHSAQKKDPTKSGSSNSSPSKYKPQMLKKMIPHIKNH</sequence>
<dbReference type="EMBL" id="DS113508">
    <property type="protein sequence ID" value="EAY03315.1"/>
    <property type="molecule type" value="Genomic_DNA"/>
</dbReference>
<dbReference type="SMR" id="A2EVI3"/>
<dbReference type="Gene3D" id="3.40.50.410">
    <property type="entry name" value="von Willebrand factor, type A domain"/>
    <property type="match status" value="1"/>
</dbReference>
<feature type="region of interest" description="Disordered" evidence="1">
    <location>
        <begin position="215"/>
        <end position="253"/>
    </location>
</feature>
<gene>
    <name evidence="3" type="ORF">TVAG_173600</name>
</gene>
<accession>A2EVI3</accession>
<feature type="domain" description="VWFA" evidence="2">
    <location>
        <begin position="7"/>
        <end position="188"/>
    </location>
</feature>
<evidence type="ECO:0000256" key="1">
    <source>
        <dbReference type="SAM" id="MobiDB-lite"/>
    </source>
</evidence>
<feature type="compositionally biased region" description="Low complexity" evidence="1">
    <location>
        <begin position="227"/>
        <end position="240"/>
    </location>
</feature>
<dbReference type="GO" id="GO:0008540">
    <property type="term" value="C:proteasome regulatory particle, base subcomplex"/>
    <property type="evidence" value="ECO:0000318"/>
    <property type="project" value="GO_Central"/>
</dbReference>
<reference evidence="3" key="1">
    <citation type="submission" date="2006-10" db="EMBL/GenBank/DDBJ databases">
        <authorList>
            <person name="Amadeo P."/>
            <person name="Zhao Q."/>
            <person name="Wortman J."/>
            <person name="Fraser-Liggett C."/>
            <person name="Carlton J."/>
        </authorList>
    </citation>
    <scope>NUCLEOTIDE SEQUENCE</scope>
    <source>
        <strain evidence="3">G3</strain>
    </source>
</reference>
<dbReference type="GO" id="GO:0043161">
    <property type="term" value="P:proteasome-mediated ubiquitin-dependent protein catabolic process"/>
    <property type="evidence" value="ECO:0000318"/>
    <property type="project" value="GO_Central"/>
</dbReference>
<dbReference type="PANTHER" id="PTHR10223">
    <property type="entry name" value="26S PROTEASOME NON-ATPASE REGULATORY SUBUNIT 4"/>
    <property type="match status" value="1"/>
</dbReference>
<dbReference type="VEuPathDB" id="TrichDB:TVAGG3_0827460"/>
<dbReference type="PANTHER" id="PTHR10223:SF0">
    <property type="entry name" value="26S PROTEASOME NON-ATPASE REGULATORY SUBUNIT 4"/>
    <property type="match status" value="1"/>
</dbReference>
<dbReference type="InParanoid" id="A2EVI3"/>
<organism evidence="3 4">
    <name type="scientific">Trichomonas vaginalis (strain ATCC PRA-98 / G3)</name>
    <dbReference type="NCBI Taxonomy" id="412133"/>
    <lineage>
        <taxon>Eukaryota</taxon>
        <taxon>Metamonada</taxon>
        <taxon>Parabasalia</taxon>
        <taxon>Trichomonadida</taxon>
        <taxon>Trichomonadidae</taxon>
        <taxon>Trichomonas</taxon>
    </lineage>
</organism>
<dbReference type="GO" id="GO:0005634">
    <property type="term" value="C:nucleus"/>
    <property type="evidence" value="ECO:0000318"/>
    <property type="project" value="GO_Central"/>
</dbReference>
<dbReference type="SUPFAM" id="SSF53300">
    <property type="entry name" value="vWA-like"/>
    <property type="match status" value="1"/>
</dbReference>
<protein>
    <recommendedName>
        <fullName evidence="2">VWFA domain-containing protein</fullName>
    </recommendedName>
</protein>
<name>A2EVI3_TRIV3</name>
<evidence type="ECO:0000259" key="2">
    <source>
        <dbReference type="PROSITE" id="PS50234"/>
    </source>
</evidence>
<evidence type="ECO:0000313" key="4">
    <source>
        <dbReference type="Proteomes" id="UP000001542"/>
    </source>
</evidence>
<dbReference type="OrthoDB" id="1731724at2759"/>
<dbReference type="FunFam" id="3.40.50.410:FF:000005">
    <property type="entry name" value="26S proteasome non-ATPase regulatory subunit 4"/>
    <property type="match status" value="1"/>
</dbReference>
<proteinExistence type="predicted"/>
<dbReference type="GO" id="GO:0031593">
    <property type="term" value="F:polyubiquitin modification-dependent protein binding"/>
    <property type="evidence" value="ECO:0000318"/>
    <property type="project" value="GO_Central"/>
</dbReference>
<dbReference type="VEuPathDB" id="TrichDB:TVAG_173600"/>
<dbReference type="AlphaFoldDB" id="A2EVI3"/>
<dbReference type="Proteomes" id="UP000001542">
    <property type="component" value="Unassembled WGS sequence"/>
</dbReference>
<dbReference type="InterPro" id="IPR036465">
    <property type="entry name" value="vWFA_dom_sf"/>
</dbReference>
<dbReference type="InterPro" id="IPR002035">
    <property type="entry name" value="VWF_A"/>
</dbReference>
<dbReference type="STRING" id="5722.A2EVI3"/>